<sequence>MRLIDVNAFLGREKFMEEGWWWQVNLQVEVLKFYDAQDLEYAILSHRWGDEVDYKEMVELTGLKKGERDKIRRRGGYQKVLNSCKQADNDGIEWLWVDTCCIDKKSSSELSEAINSMYQWYENSKICYAYLHDFDGKSLPTEPDNTRFPHSNGWPEWFSRGWTLQELIAPVKLQFVNARWQPIGDKESHASDLCKITRVPEAVFRDGLTSNRPCVAQIMSWAADRKTTRVEDQAYSLLGLLDVHMPMLYGEGKKAFQRLQLEIIRKSNDQSILAWDPNGRIEWTGTSVLADDPGYFRDCHDIEKMEPHEYMIHLQESLPDAEAHSFTVADERLGTFSVTNRGIQIWLAITPLDGCSSVFFRAGLACRRNWDWRPVTIDLAFWASNYWRYPRTTRAPKTFTQLEKLYLSYESQEYPDSTFEGLDKIRGTLISRGFAYCGSFPCMIPDNKDSITLSGINELHIAVYDKECSSPRARFAVVFGYSFGSEWLRVTQDEQEGVTWKEYAEKVYNQISVAGLHHTAHSTRDSPHIHLIGSEWSGWAVKLTGAKSEKSGKSASRKVIIDLFQCMDEDCDAQRGWGVSISLSFVNVRVLIGKYICHCQAIKGNGDIIRLLAKMTKRTPDLSGEILCDDQGTTESRVWGQPYQGIRAPDGTPVQLKGIGFSKDNSIECSFTEPLIWSLLQHPNIHPFLGIVTTFDNTVSTVAEWNTFTNTHRAP</sequence>
<reference evidence="2 3" key="1">
    <citation type="submission" date="2014-04" db="EMBL/GenBank/DDBJ databases">
        <authorList>
            <consortium name="DOE Joint Genome Institute"/>
            <person name="Kuo A."/>
            <person name="Kohler A."/>
            <person name="Nagy L.G."/>
            <person name="Floudas D."/>
            <person name="Copeland A."/>
            <person name="Barry K.W."/>
            <person name="Cichocki N."/>
            <person name="Veneault-Fourrey C."/>
            <person name="LaButti K."/>
            <person name="Lindquist E.A."/>
            <person name="Lipzen A."/>
            <person name="Lundell T."/>
            <person name="Morin E."/>
            <person name="Murat C."/>
            <person name="Sun H."/>
            <person name="Tunlid A."/>
            <person name="Henrissat B."/>
            <person name="Grigoriev I.V."/>
            <person name="Hibbett D.S."/>
            <person name="Martin F."/>
            <person name="Nordberg H.P."/>
            <person name="Cantor M.N."/>
            <person name="Hua S.X."/>
        </authorList>
    </citation>
    <scope>NUCLEOTIDE SEQUENCE [LARGE SCALE GENOMIC DNA]</scope>
    <source>
        <strain evidence="2 3">Foug A</strain>
    </source>
</reference>
<dbReference type="InParanoid" id="A0A0C3DYF3"/>
<dbReference type="PANTHER" id="PTHR10622:SF10">
    <property type="entry name" value="HET DOMAIN-CONTAINING PROTEIN"/>
    <property type="match status" value="1"/>
</dbReference>
<accession>A0A0C3DYF3</accession>
<evidence type="ECO:0000313" key="3">
    <source>
        <dbReference type="Proteomes" id="UP000053989"/>
    </source>
</evidence>
<protein>
    <recommendedName>
        <fullName evidence="1">Heterokaryon incompatibility domain-containing protein</fullName>
    </recommendedName>
</protein>
<reference evidence="3" key="2">
    <citation type="submission" date="2015-01" db="EMBL/GenBank/DDBJ databases">
        <title>Evolutionary Origins and Diversification of the Mycorrhizal Mutualists.</title>
        <authorList>
            <consortium name="DOE Joint Genome Institute"/>
            <consortium name="Mycorrhizal Genomics Consortium"/>
            <person name="Kohler A."/>
            <person name="Kuo A."/>
            <person name="Nagy L.G."/>
            <person name="Floudas D."/>
            <person name="Copeland A."/>
            <person name="Barry K.W."/>
            <person name="Cichocki N."/>
            <person name="Veneault-Fourrey C."/>
            <person name="LaButti K."/>
            <person name="Lindquist E.A."/>
            <person name="Lipzen A."/>
            <person name="Lundell T."/>
            <person name="Morin E."/>
            <person name="Murat C."/>
            <person name="Riley R."/>
            <person name="Ohm R."/>
            <person name="Sun H."/>
            <person name="Tunlid A."/>
            <person name="Henrissat B."/>
            <person name="Grigoriev I.V."/>
            <person name="Hibbett D.S."/>
            <person name="Martin F."/>
        </authorList>
    </citation>
    <scope>NUCLEOTIDE SEQUENCE [LARGE SCALE GENOMIC DNA]</scope>
    <source>
        <strain evidence="3">Foug A</strain>
    </source>
</reference>
<evidence type="ECO:0000259" key="1">
    <source>
        <dbReference type="Pfam" id="PF06985"/>
    </source>
</evidence>
<gene>
    <name evidence="2" type="ORF">SCLCIDRAFT_911565</name>
</gene>
<dbReference type="InterPro" id="IPR010730">
    <property type="entry name" value="HET"/>
</dbReference>
<evidence type="ECO:0000313" key="2">
    <source>
        <dbReference type="EMBL" id="KIM61239.1"/>
    </source>
</evidence>
<dbReference type="OrthoDB" id="5122891at2759"/>
<name>A0A0C3DYF3_9AGAM</name>
<dbReference type="AlphaFoldDB" id="A0A0C3DYF3"/>
<keyword evidence="3" id="KW-1185">Reference proteome</keyword>
<dbReference type="Pfam" id="PF06985">
    <property type="entry name" value="HET"/>
    <property type="match status" value="1"/>
</dbReference>
<dbReference type="HOGENOM" id="CLU_000288_138_12_1"/>
<feature type="domain" description="Heterokaryon incompatibility" evidence="1">
    <location>
        <begin position="41"/>
        <end position="138"/>
    </location>
</feature>
<proteinExistence type="predicted"/>
<dbReference type="EMBL" id="KN822054">
    <property type="protein sequence ID" value="KIM61239.1"/>
    <property type="molecule type" value="Genomic_DNA"/>
</dbReference>
<organism evidence="2 3">
    <name type="scientific">Scleroderma citrinum Foug A</name>
    <dbReference type="NCBI Taxonomy" id="1036808"/>
    <lineage>
        <taxon>Eukaryota</taxon>
        <taxon>Fungi</taxon>
        <taxon>Dikarya</taxon>
        <taxon>Basidiomycota</taxon>
        <taxon>Agaricomycotina</taxon>
        <taxon>Agaricomycetes</taxon>
        <taxon>Agaricomycetidae</taxon>
        <taxon>Boletales</taxon>
        <taxon>Sclerodermatineae</taxon>
        <taxon>Sclerodermataceae</taxon>
        <taxon>Scleroderma</taxon>
    </lineage>
</organism>
<dbReference type="Proteomes" id="UP000053989">
    <property type="component" value="Unassembled WGS sequence"/>
</dbReference>
<dbReference type="PANTHER" id="PTHR10622">
    <property type="entry name" value="HET DOMAIN-CONTAINING PROTEIN"/>
    <property type="match status" value="1"/>
</dbReference>